<dbReference type="SUPFAM" id="SSF53067">
    <property type="entry name" value="Actin-like ATPase domain"/>
    <property type="match status" value="2"/>
</dbReference>
<evidence type="ECO:0000259" key="1">
    <source>
        <dbReference type="SMART" id="SM00842"/>
    </source>
</evidence>
<accession>A0A3R5X1S2</accession>
<keyword evidence="3" id="KW-1185">Reference proteome</keyword>
<dbReference type="Gene3D" id="3.30.420.40">
    <property type="match status" value="2"/>
</dbReference>
<dbReference type="PANTHER" id="PTHR32432">
    <property type="entry name" value="CELL DIVISION PROTEIN FTSA-RELATED"/>
    <property type="match status" value="1"/>
</dbReference>
<dbReference type="RefSeq" id="WP_128465663.1">
    <property type="nucleotide sequence ID" value="NZ_CP035108.1"/>
</dbReference>
<feature type="domain" description="SHS2" evidence="1">
    <location>
        <begin position="8"/>
        <end position="173"/>
    </location>
</feature>
<dbReference type="KEGG" id="gtl:EP073_02865"/>
<dbReference type="InterPro" id="IPR050696">
    <property type="entry name" value="FtsA/MreB"/>
</dbReference>
<gene>
    <name evidence="2" type="primary">pilM</name>
    <name evidence="2" type="ORF">EP073_02865</name>
</gene>
<dbReference type="InterPro" id="IPR043129">
    <property type="entry name" value="ATPase_NBD"/>
</dbReference>
<organism evidence="2 3">
    <name type="scientific">Geovibrio thiophilus</name>
    <dbReference type="NCBI Taxonomy" id="139438"/>
    <lineage>
        <taxon>Bacteria</taxon>
        <taxon>Pseudomonadati</taxon>
        <taxon>Deferribacterota</taxon>
        <taxon>Deferribacteres</taxon>
        <taxon>Deferribacterales</taxon>
        <taxon>Geovibrionaceae</taxon>
        <taxon>Geovibrio</taxon>
    </lineage>
</organism>
<sequence length="346" mass="37627">MLGGKQQLIGVDIGSSSVKIVELKPKKKGYVVKSAVEVALTPDVIVEGAIMDYGEVAGAVSEAFKAGKFSSRNVAAGLKGSAVIAKRLSVPITDQDELRETFMWEAEQYIQMDIEDVSIDYETVEIDEAKGETDLVLAVARKDLIVDFKSVLEAAKLKPLVVDLEVFAMMNAFTANYETDDEAAVLVNIGHSTTLITITRNGSYEFSREVLKGGKNLCEMISQSLSIPYDEAERMMKNTSAIESDENLKETVDTFNSQIAMEIKNSIEMFDTASQSKPARCFICGGAAVLPGLRERIEKAVEADVSLFDPFARMEIAGSADKRLIEEKLHSFAVAAGLALRSAGEK</sequence>
<protein>
    <submittedName>
        <fullName evidence="2">Type IV pilus assembly protein PilM</fullName>
    </submittedName>
</protein>
<dbReference type="Pfam" id="PF11104">
    <property type="entry name" value="PilM_2"/>
    <property type="match status" value="1"/>
</dbReference>
<dbReference type="PIRSF" id="PIRSF019169">
    <property type="entry name" value="PilM"/>
    <property type="match status" value="1"/>
</dbReference>
<evidence type="ECO:0000313" key="2">
    <source>
        <dbReference type="EMBL" id="QAR32376.1"/>
    </source>
</evidence>
<dbReference type="EMBL" id="CP035108">
    <property type="protein sequence ID" value="QAR32376.1"/>
    <property type="molecule type" value="Genomic_DNA"/>
</dbReference>
<dbReference type="Proteomes" id="UP000287502">
    <property type="component" value="Chromosome"/>
</dbReference>
<reference evidence="2 3" key="1">
    <citation type="submission" date="2019-01" db="EMBL/GenBank/DDBJ databases">
        <title>Geovibrio thiophilus DSM 11263, complete genome.</title>
        <authorList>
            <person name="Spring S."/>
            <person name="Bunk B."/>
            <person name="Sproer C."/>
        </authorList>
    </citation>
    <scope>NUCLEOTIDE SEQUENCE [LARGE SCALE GENOMIC DNA]</scope>
    <source>
        <strain evidence="2 3">DSM 11263</strain>
    </source>
</reference>
<dbReference type="InterPro" id="IPR005883">
    <property type="entry name" value="PilM"/>
</dbReference>
<dbReference type="OrthoDB" id="9773403at2"/>
<dbReference type="PANTHER" id="PTHR32432:SF3">
    <property type="entry name" value="ETHANOLAMINE UTILIZATION PROTEIN EUTJ"/>
    <property type="match status" value="1"/>
</dbReference>
<dbReference type="SMART" id="SM00842">
    <property type="entry name" value="FtsA"/>
    <property type="match status" value="1"/>
</dbReference>
<proteinExistence type="predicted"/>
<dbReference type="CDD" id="cd24049">
    <property type="entry name" value="ASKHA_NBD_PilM"/>
    <property type="match status" value="1"/>
</dbReference>
<dbReference type="NCBIfam" id="TIGR01175">
    <property type="entry name" value="pilM"/>
    <property type="match status" value="1"/>
</dbReference>
<dbReference type="InterPro" id="IPR003494">
    <property type="entry name" value="SHS2_FtsA"/>
</dbReference>
<dbReference type="AlphaFoldDB" id="A0A3R5X1S2"/>
<name>A0A3R5X1S2_9BACT</name>
<dbReference type="GO" id="GO:0051301">
    <property type="term" value="P:cell division"/>
    <property type="evidence" value="ECO:0007669"/>
    <property type="project" value="InterPro"/>
</dbReference>
<dbReference type="Gene3D" id="3.30.1490.300">
    <property type="match status" value="1"/>
</dbReference>
<evidence type="ECO:0000313" key="3">
    <source>
        <dbReference type="Proteomes" id="UP000287502"/>
    </source>
</evidence>